<keyword evidence="3" id="KW-1185">Reference proteome</keyword>
<reference evidence="2 3" key="1">
    <citation type="submission" date="2024-11" db="EMBL/GenBank/DDBJ databases">
        <title>Chromosome-level genome assembly of Eucalyptus globulus Labill. provides insights into its genome evolution.</title>
        <authorList>
            <person name="Li X."/>
        </authorList>
    </citation>
    <scope>NUCLEOTIDE SEQUENCE [LARGE SCALE GENOMIC DNA]</scope>
    <source>
        <strain evidence="2">CL2024</strain>
        <tissue evidence="2">Fresh tender leaves</tissue>
    </source>
</reference>
<proteinExistence type="predicted"/>
<feature type="region of interest" description="Disordered" evidence="1">
    <location>
        <begin position="1"/>
        <end position="32"/>
    </location>
</feature>
<gene>
    <name evidence="2" type="ORF">ACJRO7_012739</name>
</gene>
<evidence type="ECO:0000313" key="2">
    <source>
        <dbReference type="EMBL" id="KAL3751965.1"/>
    </source>
</evidence>
<sequence>MEQLANTGEVEVEVEADEMNLPATEPSSSFIDANPLKRKPSWSFIDLDDKAAASATTAYDELFADPAWGDSFWRFGDDLNDSGMGLSITLLPEDCKKLEDVPEPGAEPINPFSMFK</sequence>
<dbReference type="AlphaFoldDB" id="A0ABD3LUD6"/>
<evidence type="ECO:0000256" key="1">
    <source>
        <dbReference type="SAM" id="MobiDB-lite"/>
    </source>
</evidence>
<organism evidence="2 3">
    <name type="scientific">Eucalyptus globulus</name>
    <name type="common">Tasmanian blue gum</name>
    <dbReference type="NCBI Taxonomy" id="34317"/>
    <lineage>
        <taxon>Eukaryota</taxon>
        <taxon>Viridiplantae</taxon>
        <taxon>Streptophyta</taxon>
        <taxon>Embryophyta</taxon>
        <taxon>Tracheophyta</taxon>
        <taxon>Spermatophyta</taxon>
        <taxon>Magnoliopsida</taxon>
        <taxon>eudicotyledons</taxon>
        <taxon>Gunneridae</taxon>
        <taxon>Pentapetalae</taxon>
        <taxon>rosids</taxon>
        <taxon>malvids</taxon>
        <taxon>Myrtales</taxon>
        <taxon>Myrtaceae</taxon>
        <taxon>Myrtoideae</taxon>
        <taxon>Eucalypteae</taxon>
        <taxon>Eucalyptus</taxon>
    </lineage>
</organism>
<accession>A0ABD3LUD6</accession>
<protein>
    <submittedName>
        <fullName evidence="2">Uncharacterized protein</fullName>
    </submittedName>
</protein>
<dbReference type="Proteomes" id="UP001634007">
    <property type="component" value="Unassembled WGS sequence"/>
</dbReference>
<dbReference type="EMBL" id="JBJKBG010000002">
    <property type="protein sequence ID" value="KAL3751965.1"/>
    <property type="molecule type" value="Genomic_DNA"/>
</dbReference>
<evidence type="ECO:0000313" key="3">
    <source>
        <dbReference type="Proteomes" id="UP001634007"/>
    </source>
</evidence>
<name>A0ABD3LUD6_EUCGL</name>
<comment type="caution">
    <text evidence="2">The sequence shown here is derived from an EMBL/GenBank/DDBJ whole genome shotgun (WGS) entry which is preliminary data.</text>
</comment>